<feature type="compositionally biased region" description="Polar residues" evidence="5">
    <location>
        <begin position="338"/>
        <end position="354"/>
    </location>
</feature>
<name>K5X6B3_AGABU</name>
<dbReference type="PANTHER" id="PTHR46622:SF1">
    <property type="entry name" value="DNA-DEPENDENT METALLOPROTEASE WSS1"/>
    <property type="match status" value="1"/>
</dbReference>
<dbReference type="GO" id="GO:0005634">
    <property type="term" value="C:nucleus"/>
    <property type="evidence" value="ECO:0007669"/>
    <property type="project" value="TreeGrafter"/>
</dbReference>
<dbReference type="OMA" id="VHVRINE"/>
<dbReference type="InterPro" id="IPR001876">
    <property type="entry name" value="Znf_RanBP2"/>
</dbReference>
<dbReference type="GO" id="GO:0008237">
    <property type="term" value="F:metallopeptidase activity"/>
    <property type="evidence" value="ECO:0007669"/>
    <property type="project" value="TreeGrafter"/>
</dbReference>
<feature type="domain" description="RanBP2-type" evidence="6">
    <location>
        <begin position="439"/>
        <end position="468"/>
    </location>
</feature>
<dbReference type="eggNOG" id="KOG4842">
    <property type="taxonomic scope" value="Eukaryota"/>
</dbReference>
<dbReference type="PROSITE" id="PS50199">
    <property type="entry name" value="ZF_RANBP2_2"/>
    <property type="match status" value="1"/>
</dbReference>
<keyword evidence="2 4" id="KW-0863">Zinc-finger</keyword>
<dbReference type="GeneID" id="18829405"/>
<feature type="region of interest" description="Disordered" evidence="5">
    <location>
        <begin position="170"/>
        <end position="209"/>
    </location>
</feature>
<evidence type="ECO:0000313" key="9">
    <source>
        <dbReference type="Proteomes" id="UP000008493"/>
    </source>
</evidence>
<evidence type="ECO:0000256" key="2">
    <source>
        <dbReference type="ARBA" id="ARBA00022771"/>
    </source>
</evidence>
<dbReference type="PROSITE" id="PS01358">
    <property type="entry name" value="ZF_RANBP2_1"/>
    <property type="match status" value="1"/>
</dbReference>
<evidence type="ECO:0000259" key="7">
    <source>
        <dbReference type="PROSITE" id="PS51397"/>
    </source>
</evidence>
<dbReference type="InterPro" id="IPR013536">
    <property type="entry name" value="WLM_dom"/>
</dbReference>
<keyword evidence="3" id="KW-0862">Zinc</keyword>
<keyword evidence="1" id="KW-0479">Metal-binding</keyword>
<dbReference type="FunCoup" id="K5X6B3">
    <property type="interactions" value="159"/>
</dbReference>
<dbReference type="Gene3D" id="4.10.1060.10">
    <property type="entry name" value="Zinc finger, RanBP2-type"/>
    <property type="match status" value="1"/>
</dbReference>
<dbReference type="PROSITE" id="PS51397">
    <property type="entry name" value="WLM"/>
    <property type="match status" value="1"/>
</dbReference>
<dbReference type="InterPro" id="IPR036443">
    <property type="entry name" value="Znf_RanBP2_sf"/>
</dbReference>
<evidence type="ECO:0000256" key="4">
    <source>
        <dbReference type="PROSITE-ProRule" id="PRU00322"/>
    </source>
</evidence>
<dbReference type="GO" id="GO:0008270">
    <property type="term" value="F:zinc ion binding"/>
    <property type="evidence" value="ECO:0007669"/>
    <property type="project" value="UniProtKB-KW"/>
</dbReference>
<evidence type="ECO:0008006" key="10">
    <source>
        <dbReference type="Google" id="ProtNLM"/>
    </source>
</evidence>
<dbReference type="InterPro" id="IPR053000">
    <property type="entry name" value="WSS1-like_metalloprotease"/>
</dbReference>
<feature type="region of interest" description="Disordered" evidence="5">
    <location>
        <begin position="338"/>
        <end position="385"/>
    </location>
</feature>
<evidence type="ECO:0000259" key="6">
    <source>
        <dbReference type="PROSITE" id="PS50199"/>
    </source>
</evidence>
<organism evidence="8 9">
    <name type="scientific">Agaricus bisporus var. burnettii (strain JB137-S8 / ATCC MYA-4627 / FGSC 10392)</name>
    <name type="common">White button mushroom</name>
    <dbReference type="NCBI Taxonomy" id="597362"/>
    <lineage>
        <taxon>Eukaryota</taxon>
        <taxon>Fungi</taxon>
        <taxon>Dikarya</taxon>
        <taxon>Basidiomycota</taxon>
        <taxon>Agaricomycotina</taxon>
        <taxon>Agaricomycetes</taxon>
        <taxon>Agaricomycetidae</taxon>
        <taxon>Agaricales</taxon>
        <taxon>Agaricineae</taxon>
        <taxon>Agaricaceae</taxon>
        <taxon>Agaricus</taxon>
    </lineage>
</organism>
<feature type="compositionally biased region" description="Basic and acidic residues" evidence="5">
    <location>
        <begin position="239"/>
        <end position="251"/>
    </location>
</feature>
<feature type="domain" description="WLM" evidence="7">
    <location>
        <begin position="8"/>
        <end position="252"/>
    </location>
</feature>
<dbReference type="PANTHER" id="PTHR46622">
    <property type="entry name" value="DNA-DEPENDENT METALLOPROTEASE WSS1"/>
    <property type="match status" value="1"/>
</dbReference>
<reference evidence="9" key="1">
    <citation type="journal article" date="2012" name="Proc. Natl. Acad. Sci. U.S.A.">
        <title>Genome sequence of the button mushroom Agaricus bisporus reveals mechanisms governing adaptation to a humic-rich ecological niche.</title>
        <authorList>
            <person name="Morin E."/>
            <person name="Kohler A."/>
            <person name="Baker A.R."/>
            <person name="Foulongne-Oriol M."/>
            <person name="Lombard V."/>
            <person name="Nagy L.G."/>
            <person name="Ohm R.A."/>
            <person name="Patyshakuliyeva A."/>
            <person name="Brun A."/>
            <person name="Aerts A.L."/>
            <person name="Bailey A.M."/>
            <person name="Billette C."/>
            <person name="Coutinho P.M."/>
            <person name="Deakin G."/>
            <person name="Doddapaneni H."/>
            <person name="Floudas D."/>
            <person name="Grimwood J."/>
            <person name="Hilden K."/>
            <person name="Kuees U."/>
            <person name="LaButti K.M."/>
            <person name="Lapidus A."/>
            <person name="Lindquist E.A."/>
            <person name="Lucas S.M."/>
            <person name="Murat C."/>
            <person name="Riley R.W."/>
            <person name="Salamov A.A."/>
            <person name="Schmutz J."/>
            <person name="Subramanian V."/>
            <person name="Woesten H.A.B."/>
            <person name="Xu J."/>
            <person name="Eastwood D.C."/>
            <person name="Foster G.D."/>
            <person name="Sonnenberg A.S."/>
            <person name="Cullen D."/>
            <person name="de Vries R.P."/>
            <person name="Lundell T."/>
            <person name="Hibbett D.S."/>
            <person name="Henrissat B."/>
            <person name="Burton K.S."/>
            <person name="Kerrigan R.W."/>
            <person name="Challen M.P."/>
            <person name="Grigoriev I.V."/>
            <person name="Martin F."/>
        </authorList>
    </citation>
    <scope>NUCLEOTIDE SEQUENCE [LARGE SCALE GENOMIC DNA]</scope>
    <source>
        <strain evidence="9">JB137-S8 / ATCC MYA-4627 / FGSC 10392</strain>
    </source>
</reference>
<dbReference type="Pfam" id="PF08325">
    <property type="entry name" value="WLM"/>
    <property type="match status" value="1"/>
</dbReference>
<dbReference type="STRING" id="597362.K5X6B3"/>
<keyword evidence="9" id="KW-1185">Reference proteome</keyword>
<evidence type="ECO:0000256" key="5">
    <source>
        <dbReference type="SAM" id="MobiDB-lite"/>
    </source>
</evidence>
<dbReference type="HOGENOM" id="CLU_040077_0_0_1"/>
<evidence type="ECO:0000256" key="3">
    <source>
        <dbReference type="ARBA" id="ARBA00022833"/>
    </source>
</evidence>
<dbReference type="OrthoDB" id="447842at2759"/>
<proteinExistence type="predicted"/>
<evidence type="ECO:0000256" key="1">
    <source>
        <dbReference type="ARBA" id="ARBA00022723"/>
    </source>
</evidence>
<evidence type="ECO:0000313" key="8">
    <source>
        <dbReference type="EMBL" id="EKM78723.1"/>
    </source>
</evidence>
<dbReference type="GO" id="GO:0006281">
    <property type="term" value="P:DNA repair"/>
    <property type="evidence" value="ECO:0007669"/>
    <property type="project" value="TreeGrafter"/>
</dbReference>
<accession>K5X6B3</accession>
<dbReference type="SUPFAM" id="SSF90209">
    <property type="entry name" value="Ran binding protein zinc finger-like"/>
    <property type="match status" value="1"/>
</dbReference>
<gene>
    <name evidence="8" type="ORF">AGABI1DRAFT_41369</name>
</gene>
<dbReference type="RefSeq" id="XP_007330356.1">
    <property type="nucleotide sequence ID" value="XM_007330294.1"/>
</dbReference>
<dbReference type="Proteomes" id="UP000008493">
    <property type="component" value="Unassembled WGS sequence"/>
</dbReference>
<protein>
    <recommendedName>
        <fullName evidence="10">WLM domain-containing protein</fullName>
    </recommendedName>
</protein>
<feature type="region of interest" description="Disordered" evidence="5">
    <location>
        <begin position="222"/>
        <end position="278"/>
    </location>
</feature>
<dbReference type="AlphaFoldDB" id="K5X6B3"/>
<feature type="compositionally biased region" description="Acidic residues" evidence="5">
    <location>
        <begin position="265"/>
        <end position="278"/>
    </location>
</feature>
<dbReference type="KEGG" id="abp:AGABI1DRAFT41369"/>
<sequence>MVHLRLNEREPNPNPHINFISALPRGSPQDQEEARQLLRALAAQVRPIMKAHGFVVNQLVEYQYNSVFAGRCWEAGEAIELVLRSKNGSYWSTSWLMGTLCHELAHIEHGNHGPGFQALWDQLRDEVCQLQSKGYYGDGYWSSGNRLMDSASVPGEGIELGDLPEYICGGSQAGTRPTSIQKRRRRETGSSSHSGRQTAKRRKAGSRVTSKYAFVGDGQSLTADSAQSSKGKRAASQRARQERVLAAEKRLNAISKKTGTSSDNEGSESESEIEFVETDAERRQALLTSKGGRDERVQDKSLLWKDFEKKFNFRSSQQGNVAGTSKNQSQNNDVIDLTINTEGNNHPASKSISASGRKKGKEKEGPGPFLQNSSSGSRMRQEKLTSRGLVKDEIEYRKKENLGLLATTKGVDRTLGAAPKPRHGETETMLESDAKDLFSSKMWSCLVCTLQNDPGHLACMACATPRGEDTYKS</sequence>
<dbReference type="InParanoid" id="K5X6B3"/>
<dbReference type="EMBL" id="JH971391">
    <property type="protein sequence ID" value="EKM78723.1"/>
    <property type="molecule type" value="Genomic_DNA"/>
</dbReference>